<proteinExistence type="predicted"/>
<evidence type="ECO:0000313" key="4">
    <source>
        <dbReference type="Proteomes" id="UP000198440"/>
    </source>
</evidence>
<evidence type="ECO:0000256" key="1">
    <source>
        <dbReference type="SAM" id="MobiDB-lite"/>
    </source>
</evidence>
<accession>A0A239HF24</accession>
<dbReference type="Proteomes" id="UP000198440">
    <property type="component" value="Unassembled WGS sequence"/>
</dbReference>
<feature type="domain" description="Hedgehog/Intein (Hint)" evidence="2">
    <location>
        <begin position="122"/>
        <end position="257"/>
    </location>
</feature>
<evidence type="ECO:0000259" key="2">
    <source>
        <dbReference type="Pfam" id="PF13403"/>
    </source>
</evidence>
<reference evidence="3 4" key="1">
    <citation type="submission" date="2017-06" db="EMBL/GenBank/DDBJ databases">
        <authorList>
            <person name="Kim H.J."/>
            <person name="Triplett B.A."/>
        </authorList>
    </citation>
    <scope>NUCLEOTIDE SEQUENCE [LARGE SCALE GENOMIC DNA]</scope>
    <source>
        <strain evidence="3 4">DSM 11445</strain>
    </source>
</reference>
<organism evidence="3 4">
    <name type="scientific">Antarctobacter heliothermus</name>
    <dbReference type="NCBI Taxonomy" id="74033"/>
    <lineage>
        <taxon>Bacteria</taxon>
        <taxon>Pseudomonadati</taxon>
        <taxon>Pseudomonadota</taxon>
        <taxon>Alphaproteobacteria</taxon>
        <taxon>Rhodobacterales</taxon>
        <taxon>Roseobacteraceae</taxon>
        <taxon>Antarctobacter</taxon>
    </lineage>
</organism>
<feature type="compositionally biased region" description="Low complexity" evidence="1">
    <location>
        <begin position="10"/>
        <end position="25"/>
    </location>
</feature>
<dbReference type="InterPro" id="IPR028992">
    <property type="entry name" value="Hedgehog/Intein_dom"/>
</dbReference>
<dbReference type="EMBL" id="FZON01000033">
    <property type="protein sequence ID" value="SNS79755.1"/>
    <property type="molecule type" value="Genomic_DNA"/>
</dbReference>
<dbReference type="AlphaFoldDB" id="A0A239HF24"/>
<gene>
    <name evidence="3" type="ORF">SAMN04488078_103324</name>
</gene>
<feature type="region of interest" description="Disordered" evidence="1">
    <location>
        <begin position="1"/>
        <end position="25"/>
    </location>
</feature>
<dbReference type="InterPro" id="IPR036844">
    <property type="entry name" value="Hint_dom_sf"/>
</dbReference>
<sequence>MGSVGSMQLTSPSVAASSTTTEGPTDDTYTYDVDFSVVGPTFVFTGDFEFVDGGSDSSYGFTPSGSFPGTFNLNAADGTFTYTVTAAQVQASGLNSHSGTVQGNSTFGGFDTDSLNFNFTLCFAAGTGIATPTGERAVEQLDIGDLVTTADGRSVPVKWIGRTSISPMFKPADRLEPVRIRAGAFGDGVPNSDLTVTADHGMVLDGLVITAGALVNGTSVQWVDWRRYGQTIAYYHVETAAHDVILANGAAAETYIDYVARSSFDNHAEYLALYGTETAIPEMPLPRISSARLVPASLRNRLSGRVTTAA</sequence>
<dbReference type="RefSeq" id="WP_245823268.1">
    <property type="nucleotide sequence ID" value="NZ_FZON01000033.1"/>
</dbReference>
<dbReference type="SUPFAM" id="SSF51294">
    <property type="entry name" value="Hedgehog/intein (Hint) domain"/>
    <property type="match status" value="1"/>
</dbReference>
<protein>
    <submittedName>
        <fullName evidence="3">Hint domain-containing protein</fullName>
    </submittedName>
</protein>
<evidence type="ECO:0000313" key="3">
    <source>
        <dbReference type="EMBL" id="SNS79755.1"/>
    </source>
</evidence>
<name>A0A239HF24_9RHOB</name>
<dbReference type="Gene3D" id="2.170.16.10">
    <property type="entry name" value="Hedgehog/Intein (Hint) domain"/>
    <property type="match status" value="1"/>
</dbReference>
<dbReference type="Pfam" id="PF13403">
    <property type="entry name" value="Hint_2"/>
    <property type="match status" value="1"/>
</dbReference>